<dbReference type="GO" id="GO:0008521">
    <property type="term" value="F:acetyl-CoA transmembrane transporter activity"/>
    <property type="evidence" value="ECO:0007669"/>
    <property type="project" value="InterPro"/>
</dbReference>
<feature type="transmembrane region" description="Helical" evidence="6">
    <location>
        <begin position="507"/>
        <end position="530"/>
    </location>
</feature>
<keyword evidence="2 6" id="KW-0812">Transmembrane</keyword>
<evidence type="ECO:0000256" key="2">
    <source>
        <dbReference type="ARBA" id="ARBA00022692"/>
    </source>
</evidence>
<evidence type="ECO:0000256" key="4">
    <source>
        <dbReference type="ARBA" id="ARBA00023136"/>
    </source>
</evidence>
<dbReference type="PANTHER" id="PTHR12778">
    <property type="entry name" value="SOLUTE CARRIER FAMILY 33 ACETYL-COA TRANSPORTER -RELATED"/>
    <property type="match status" value="1"/>
</dbReference>
<evidence type="ECO:0000313" key="7">
    <source>
        <dbReference type="EMBL" id="KAF2192804.1"/>
    </source>
</evidence>
<sequence length="690" mass="76583">MPTPAGESLPSHIPPSFPSAIDTRRISTHRAQHSQNQLAIHRRSISQGDLELQEFAPSETEKPSLKHTAKRKATPLYITAPSSSAQTPENLHLLREEDSASDFESDTETPMGRRGTGKSNRNSVTRQSSSDSIRGENGHANATGTMNGLVEHRRKHASIDSPTSANKAASLMGRSSFTLDDPVPNLPRDSEEDAKGFFELSKQDQRNFLLLVLLYFLQGIPMGLASGSVPFLLKSLVSYSSIGVFSLAAYPYSLKLLWSPIVDAVWTPRVGRRKSWILPIQTVSGFSMIWLGGRVNQMMEYAGQKDSNGIWSFTWWWFALVFLCATQDIAVDGWALTLLSEENLAYASTAQTVGLTAGQFLSYTVFLAFNSKDFTNKMFRPENAPGDTGLMTLDGYLKFWGWAYLLVTFGLAIMKREERTKNTDGIWEVYKIMGGILKLKNIQTFIVIHLIAKIGFQANDAVTSLKLIDKGFSQEDLALTILIDFPFEVGLGYYIGKWCQTYPPMHIWCWAFIGRLFAAGFAQFVVSIFPPGGTTLWYLLLVICEHVLSTFMNTVMFVAVSAFHAKIADPVIGGTYMTLLATVSNLGGTFPRVFVLKFVDMFTVATCEPPTTTPEPEMLKGELVTKAFSCVLEADKHRCRDGGGFCNVTTDGYYVMNVICIIIGIVTFWGFIKPAALRLQALPLRAWRLS</sequence>
<dbReference type="AlphaFoldDB" id="A0A6A6EML6"/>
<dbReference type="InterPro" id="IPR036259">
    <property type="entry name" value="MFS_trans_sf"/>
</dbReference>
<dbReference type="InterPro" id="IPR024371">
    <property type="entry name" value="AcetylCoA_trans_1-like"/>
</dbReference>
<name>A0A6A6EML6_9PEZI</name>
<feature type="compositionally biased region" description="Polar residues" evidence="5">
    <location>
        <begin position="117"/>
        <end position="132"/>
    </location>
</feature>
<dbReference type="GO" id="GO:0035348">
    <property type="term" value="P:acetyl-CoA transmembrane transport"/>
    <property type="evidence" value="ECO:0007669"/>
    <property type="project" value="InterPro"/>
</dbReference>
<feature type="transmembrane region" description="Helical" evidence="6">
    <location>
        <begin position="275"/>
        <end position="293"/>
    </location>
</feature>
<dbReference type="GO" id="GO:0016020">
    <property type="term" value="C:membrane"/>
    <property type="evidence" value="ECO:0007669"/>
    <property type="project" value="UniProtKB-SubCell"/>
</dbReference>
<accession>A0A6A6EML6</accession>
<keyword evidence="3 6" id="KW-1133">Transmembrane helix</keyword>
<evidence type="ECO:0000256" key="5">
    <source>
        <dbReference type="SAM" id="MobiDB-lite"/>
    </source>
</evidence>
<evidence type="ECO:0000256" key="6">
    <source>
        <dbReference type="SAM" id="Phobius"/>
    </source>
</evidence>
<feature type="transmembrane region" description="Helical" evidence="6">
    <location>
        <begin position="395"/>
        <end position="414"/>
    </location>
</feature>
<feature type="transmembrane region" description="Helical" evidence="6">
    <location>
        <begin position="208"/>
        <end position="230"/>
    </location>
</feature>
<comment type="subcellular location">
    <subcellularLocation>
        <location evidence="1">Membrane</location>
        <topology evidence="1">Multi-pass membrane protein</topology>
    </subcellularLocation>
</comment>
<gene>
    <name evidence="7" type="ORF">K469DRAFT_717402</name>
</gene>
<dbReference type="FunFam" id="1.20.1250.20:FF:000289">
    <property type="entry name" value="Acetyl-coenzyme A transporter 1"/>
    <property type="match status" value="1"/>
</dbReference>
<evidence type="ECO:0008006" key="9">
    <source>
        <dbReference type="Google" id="ProtNLM"/>
    </source>
</evidence>
<dbReference type="Proteomes" id="UP000800200">
    <property type="component" value="Unassembled WGS sequence"/>
</dbReference>
<evidence type="ECO:0000313" key="8">
    <source>
        <dbReference type="Proteomes" id="UP000800200"/>
    </source>
</evidence>
<dbReference type="InterPro" id="IPR004752">
    <property type="entry name" value="AmpG_permease/AT-1"/>
</dbReference>
<keyword evidence="8" id="KW-1185">Reference proteome</keyword>
<feature type="transmembrane region" description="Helical" evidence="6">
    <location>
        <begin position="575"/>
        <end position="594"/>
    </location>
</feature>
<evidence type="ECO:0000256" key="3">
    <source>
        <dbReference type="ARBA" id="ARBA00022989"/>
    </source>
</evidence>
<feature type="region of interest" description="Disordered" evidence="5">
    <location>
        <begin position="1"/>
        <end position="20"/>
    </location>
</feature>
<feature type="transmembrane region" description="Helical" evidence="6">
    <location>
        <begin position="313"/>
        <end position="331"/>
    </location>
</feature>
<dbReference type="PANTHER" id="PTHR12778:SF9">
    <property type="entry name" value="ACETYL-COENZYME A TRANSPORTER 1"/>
    <property type="match status" value="1"/>
</dbReference>
<dbReference type="Pfam" id="PF13000">
    <property type="entry name" value="Acatn"/>
    <property type="match status" value="2"/>
</dbReference>
<feature type="transmembrane region" description="Helical" evidence="6">
    <location>
        <begin position="653"/>
        <end position="672"/>
    </location>
</feature>
<dbReference type="SUPFAM" id="SSF103473">
    <property type="entry name" value="MFS general substrate transporter"/>
    <property type="match status" value="1"/>
</dbReference>
<reference evidence="7" key="1">
    <citation type="journal article" date="2020" name="Stud. Mycol.">
        <title>101 Dothideomycetes genomes: a test case for predicting lifestyles and emergence of pathogens.</title>
        <authorList>
            <person name="Haridas S."/>
            <person name="Albert R."/>
            <person name="Binder M."/>
            <person name="Bloem J."/>
            <person name="Labutti K."/>
            <person name="Salamov A."/>
            <person name="Andreopoulos B."/>
            <person name="Baker S."/>
            <person name="Barry K."/>
            <person name="Bills G."/>
            <person name="Bluhm B."/>
            <person name="Cannon C."/>
            <person name="Castanera R."/>
            <person name="Culley D."/>
            <person name="Daum C."/>
            <person name="Ezra D."/>
            <person name="Gonzalez J."/>
            <person name="Henrissat B."/>
            <person name="Kuo A."/>
            <person name="Liang C."/>
            <person name="Lipzen A."/>
            <person name="Lutzoni F."/>
            <person name="Magnuson J."/>
            <person name="Mondo S."/>
            <person name="Nolan M."/>
            <person name="Ohm R."/>
            <person name="Pangilinan J."/>
            <person name="Park H.-J."/>
            <person name="Ramirez L."/>
            <person name="Alfaro M."/>
            <person name="Sun H."/>
            <person name="Tritt A."/>
            <person name="Yoshinaga Y."/>
            <person name="Zwiers L.-H."/>
            <person name="Turgeon B."/>
            <person name="Goodwin S."/>
            <person name="Spatafora J."/>
            <person name="Crous P."/>
            <person name="Grigoriev I."/>
        </authorList>
    </citation>
    <scope>NUCLEOTIDE SEQUENCE</scope>
    <source>
        <strain evidence="7">CBS 207.26</strain>
    </source>
</reference>
<feature type="compositionally biased region" description="Polar residues" evidence="5">
    <location>
        <begin position="80"/>
        <end position="89"/>
    </location>
</feature>
<feature type="transmembrane region" description="Helical" evidence="6">
    <location>
        <begin position="536"/>
        <end position="563"/>
    </location>
</feature>
<proteinExistence type="predicted"/>
<evidence type="ECO:0000256" key="1">
    <source>
        <dbReference type="ARBA" id="ARBA00004141"/>
    </source>
</evidence>
<dbReference type="EMBL" id="ML994615">
    <property type="protein sequence ID" value="KAF2192804.1"/>
    <property type="molecule type" value="Genomic_DNA"/>
</dbReference>
<dbReference type="OrthoDB" id="6415790at2759"/>
<organism evidence="7 8">
    <name type="scientific">Zopfia rhizophila CBS 207.26</name>
    <dbReference type="NCBI Taxonomy" id="1314779"/>
    <lineage>
        <taxon>Eukaryota</taxon>
        <taxon>Fungi</taxon>
        <taxon>Dikarya</taxon>
        <taxon>Ascomycota</taxon>
        <taxon>Pezizomycotina</taxon>
        <taxon>Dothideomycetes</taxon>
        <taxon>Dothideomycetes incertae sedis</taxon>
        <taxon>Zopfiaceae</taxon>
        <taxon>Zopfia</taxon>
    </lineage>
</organism>
<protein>
    <recommendedName>
        <fullName evidence="9">Acetyl-coenzyme A transporter 1</fullName>
    </recommendedName>
</protein>
<feature type="region of interest" description="Disordered" evidence="5">
    <location>
        <begin position="56"/>
        <end position="144"/>
    </location>
</feature>
<feature type="transmembrane region" description="Helical" evidence="6">
    <location>
        <begin position="236"/>
        <end position="254"/>
    </location>
</feature>
<keyword evidence="4 6" id="KW-0472">Membrane</keyword>